<dbReference type="AlphaFoldDB" id="A0A4Y8X163"/>
<gene>
    <name evidence="1" type="ORF">BJ976_001735</name>
</gene>
<dbReference type="RefSeq" id="WP_135030050.1">
    <property type="nucleotide sequence ID" value="NZ_BMLA01000002.1"/>
</dbReference>
<name>A0A4Y8X163_9MICC</name>
<evidence type="ECO:0000313" key="2">
    <source>
        <dbReference type="Proteomes" id="UP000560081"/>
    </source>
</evidence>
<dbReference type="EMBL" id="JACHMC010000001">
    <property type="protein sequence ID" value="MBB4883384.1"/>
    <property type="molecule type" value="Genomic_DNA"/>
</dbReference>
<evidence type="ECO:0000313" key="1">
    <source>
        <dbReference type="EMBL" id="MBB4883384.1"/>
    </source>
</evidence>
<proteinExistence type="predicted"/>
<protein>
    <submittedName>
        <fullName evidence="1">Uncharacterized protein</fullName>
    </submittedName>
</protein>
<sequence>MRGSLYGNVILATDGSHPEVAQCISEVSQGKSIDMGFIADLAEDPAAVWNRVVAGEGAARRVALTPEVPSSPDACAQRLFVSNEVDVYTRGGQAHGVPGALNAIHEKMTSILSLWAGPGGDGVNVATDRAQPFRELALLAAEVTRARSLHAAEVCRYLVDLDVLRAAPSME</sequence>
<accession>A0A4Y8X163</accession>
<keyword evidence="2" id="KW-1185">Reference proteome</keyword>
<dbReference type="Proteomes" id="UP000560081">
    <property type="component" value="Unassembled WGS sequence"/>
</dbReference>
<comment type="caution">
    <text evidence="1">The sequence shown here is derived from an EMBL/GenBank/DDBJ whole genome shotgun (WGS) entry which is preliminary data.</text>
</comment>
<reference evidence="1 2" key="1">
    <citation type="submission" date="2020-08" db="EMBL/GenBank/DDBJ databases">
        <title>Sequencing the genomes of 1000 actinobacteria strains.</title>
        <authorList>
            <person name="Klenk H.-P."/>
        </authorList>
    </citation>
    <scope>NUCLEOTIDE SEQUENCE [LARGE SCALE GENOMIC DNA]</scope>
    <source>
        <strain evidence="1 2">DSM 19079</strain>
    </source>
</reference>
<organism evidence="1 2">
    <name type="scientific">Micrococcus flavus</name>
    <dbReference type="NCBI Taxonomy" id="384602"/>
    <lineage>
        <taxon>Bacteria</taxon>
        <taxon>Bacillati</taxon>
        <taxon>Actinomycetota</taxon>
        <taxon>Actinomycetes</taxon>
        <taxon>Micrococcales</taxon>
        <taxon>Micrococcaceae</taxon>
        <taxon>Micrococcus</taxon>
    </lineage>
</organism>